<keyword evidence="2" id="KW-1185">Reference proteome</keyword>
<organism evidence="1 2">
    <name type="scientific">Muntiacus muntjak</name>
    <name type="common">Barking deer</name>
    <name type="synonym">Indian muntjac</name>
    <dbReference type="NCBI Taxonomy" id="9888"/>
    <lineage>
        <taxon>Eukaryota</taxon>
        <taxon>Metazoa</taxon>
        <taxon>Chordata</taxon>
        <taxon>Craniata</taxon>
        <taxon>Vertebrata</taxon>
        <taxon>Euteleostomi</taxon>
        <taxon>Mammalia</taxon>
        <taxon>Eutheria</taxon>
        <taxon>Laurasiatheria</taxon>
        <taxon>Artiodactyla</taxon>
        <taxon>Ruminantia</taxon>
        <taxon>Pecora</taxon>
        <taxon>Cervidae</taxon>
        <taxon>Muntiacinae</taxon>
        <taxon>Muntiacus</taxon>
    </lineage>
</organism>
<feature type="non-terminal residue" evidence="1">
    <location>
        <position position="133"/>
    </location>
</feature>
<sequence>MDISEASFTDCLQNTTTEGQLCFFKSEDKIYFGCKLKGMHTVNSYNDSSLCQLGLGLNVTVKEALPWTWSMSYRSLEQTYSCHCQPPFSGKYFYELDECPCKSCKKKKNGSGSNTTEKLNNQGYEYICHPPFT</sequence>
<reference evidence="1 2" key="1">
    <citation type="submission" date="2019-06" db="EMBL/GenBank/DDBJ databases">
        <title>Discovery of a novel chromosome fission-fusion reversal in muntjac.</title>
        <authorList>
            <person name="Mudd A.B."/>
            <person name="Bredeson J.V."/>
            <person name="Baum R."/>
            <person name="Hockemeyer D."/>
            <person name="Rokhsar D.S."/>
        </authorList>
    </citation>
    <scope>NUCLEOTIDE SEQUENCE [LARGE SCALE GENOMIC DNA]</scope>
    <source>
        <strain evidence="1">UTSW_UCB_Mm</strain>
        <tissue evidence="1">Fibroblast cell line</tissue>
    </source>
</reference>
<accession>A0A5N3VQN9</accession>
<comment type="caution">
    <text evidence="1">The sequence shown here is derived from an EMBL/GenBank/DDBJ whole genome shotgun (WGS) entry which is preliminary data.</text>
</comment>
<name>A0A5N3VQN9_MUNMU</name>
<dbReference type="EMBL" id="VCEA01000002">
    <property type="protein sequence ID" value="KAB0351660.1"/>
    <property type="molecule type" value="Genomic_DNA"/>
</dbReference>
<protein>
    <submittedName>
        <fullName evidence="1">Uncharacterized protein</fullName>
    </submittedName>
</protein>
<proteinExistence type="predicted"/>
<evidence type="ECO:0000313" key="1">
    <source>
        <dbReference type="EMBL" id="KAB0351660.1"/>
    </source>
</evidence>
<gene>
    <name evidence="1" type="ORF">FD754_016517</name>
</gene>
<dbReference type="Proteomes" id="UP000326458">
    <property type="component" value="Unassembled WGS sequence"/>
</dbReference>
<dbReference type="AlphaFoldDB" id="A0A5N3VQN9"/>
<evidence type="ECO:0000313" key="2">
    <source>
        <dbReference type="Proteomes" id="UP000326458"/>
    </source>
</evidence>